<gene>
    <name evidence="2" type="ORF">ABVK25_003192</name>
</gene>
<dbReference type="SUPFAM" id="SSF55144">
    <property type="entry name" value="LigT-like"/>
    <property type="match status" value="1"/>
</dbReference>
<sequence length="250" mass="28204">MPPKPQLTHFLCLPLITATSRPQFQAALQRFTSEVAAPNEAGEAQLPPKAIRPVGALHLTLGVMSLLTPERLDAACTMLREFEITDLLRTCSDSFPATLSTVTFSGLHAMQSPTRTSSLYTAPTVSATPLLPFCATLRQAFIDAGFLVPEDRQMKLHATIVNTIYAREAKSGKKRWGKGRGKLDARELIEKYKDFEWAKDFRIEKVAICEMGAKNIVEGMRWWIKFTLRLLVFRCPLLRRQRALHDICRF</sequence>
<dbReference type="InterPro" id="IPR009210">
    <property type="entry name" value="ASCC1"/>
</dbReference>
<evidence type="ECO:0000313" key="3">
    <source>
        <dbReference type="Proteomes" id="UP001590951"/>
    </source>
</evidence>
<comment type="caution">
    <text evidence="2">The sequence shown here is derived from an EMBL/GenBank/DDBJ whole genome shotgun (WGS) entry which is preliminary data.</text>
</comment>
<dbReference type="EMBL" id="JBHFEH010000007">
    <property type="protein sequence ID" value="KAL2056797.1"/>
    <property type="molecule type" value="Genomic_DNA"/>
</dbReference>
<reference evidence="2 3" key="1">
    <citation type="submission" date="2024-09" db="EMBL/GenBank/DDBJ databases">
        <title>Rethinking Asexuality: The Enigmatic Case of Functional Sexual Genes in Lepraria (Stereocaulaceae).</title>
        <authorList>
            <person name="Doellman M."/>
            <person name="Sun Y."/>
            <person name="Barcenas-Pena A."/>
            <person name="Lumbsch H.T."/>
            <person name="Grewe F."/>
        </authorList>
    </citation>
    <scope>NUCLEOTIDE SEQUENCE [LARGE SCALE GENOMIC DNA]</scope>
    <source>
        <strain evidence="2 3">Grewe 0041</strain>
    </source>
</reference>
<keyword evidence="3" id="KW-1185">Reference proteome</keyword>
<evidence type="ECO:0000259" key="1">
    <source>
        <dbReference type="Pfam" id="PF10469"/>
    </source>
</evidence>
<proteinExistence type="predicted"/>
<dbReference type="InterPro" id="IPR019510">
    <property type="entry name" value="AKAP7-like_phosphoesterase"/>
</dbReference>
<dbReference type="Proteomes" id="UP001590951">
    <property type="component" value="Unassembled WGS sequence"/>
</dbReference>
<dbReference type="PANTHER" id="PTHR13360:SF1">
    <property type="entry name" value="ACTIVATING SIGNAL COINTEGRATOR 1 COMPLEX SUBUNIT 1"/>
    <property type="match status" value="1"/>
</dbReference>
<evidence type="ECO:0000313" key="2">
    <source>
        <dbReference type="EMBL" id="KAL2056797.1"/>
    </source>
</evidence>
<name>A0ABR4BG30_9LECA</name>
<dbReference type="Pfam" id="PF10469">
    <property type="entry name" value="AKAP7_NLS"/>
    <property type="match status" value="1"/>
</dbReference>
<dbReference type="InterPro" id="IPR009097">
    <property type="entry name" value="Cyclic_Pdiesterase"/>
</dbReference>
<feature type="domain" description="A-kinase anchor protein 7-like phosphoesterase" evidence="1">
    <location>
        <begin position="8"/>
        <end position="215"/>
    </location>
</feature>
<accession>A0ABR4BG30</accession>
<dbReference type="Gene3D" id="3.90.1140.10">
    <property type="entry name" value="Cyclic phosphodiesterase"/>
    <property type="match status" value="1"/>
</dbReference>
<organism evidence="2 3">
    <name type="scientific">Lepraria finkii</name>
    <dbReference type="NCBI Taxonomy" id="1340010"/>
    <lineage>
        <taxon>Eukaryota</taxon>
        <taxon>Fungi</taxon>
        <taxon>Dikarya</taxon>
        <taxon>Ascomycota</taxon>
        <taxon>Pezizomycotina</taxon>
        <taxon>Lecanoromycetes</taxon>
        <taxon>OSLEUM clade</taxon>
        <taxon>Lecanoromycetidae</taxon>
        <taxon>Lecanorales</taxon>
        <taxon>Lecanorineae</taxon>
        <taxon>Stereocaulaceae</taxon>
        <taxon>Lepraria</taxon>
    </lineage>
</organism>
<protein>
    <recommendedName>
        <fullName evidence="1">A-kinase anchor protein 7-like phosphoesterase domain-containing protein</fullName>
    </recommendedName>
</protein>
<dbReference type="PANTHER" id="PTHR13360">
    <property type="entry name" value="ACTIVATING SIGNAL COINTEGRATOR 1 COMPLEX SUBUNIT 1"/>
    <property type="match status" value="1"/>
</dbReference>